<gene>
    <name evidence="1" type="ORF">SAMN05421630_11526</name>
</gene>
<keyword evidence="2" id="KW-1185">Reference proteome</keyword>
<reference evidence="1 2" key="1">
    <citation type="submission" date="2016-10" db="EMBL/GenBank/DDBJ databases">
        <authorList>
            <person name="de Groot N.N."/>
        </authorList>
    </citation>
    <scope>NUCLEOTIDE SEQUENCE [LARGE SCALE GENOMIC DNA]</scope>
    <source>
        <strain evidence="1 2">CGMCC 4.5506</strain>
    </source>
</reference>
<evidence type="ECO:0000313" key="1">
    <source>
        <dbReference type="EMBL" id="SDD95611.1"/>
    </source>
</evidence>
<dbReference type="STRING" id="530584.SAMN05421630_11526"/>
<protein>
    <submittedName>
        <fullName evidence="1">Uncharacterized protein</fullName>
    </submittedName>
</protein>
<dbReference type="KEGG" id="pmad:BAY61_31820"/>
<evidence type="ECO:0000313" key="2">
    <source>
        <dbReference type="Proteomes" id="UP000199494"/>
    </source>
</evidence>
<dbReference type="Proteomes" id="UP000199494">
    <property type="component" value="Unassembled WGS sequence"/>
</dbReference>
<organism evidence="1 2">
    <name type="scientific">Prauserella marina</name>
    <dbReference type="NCBI Taxonomy" id="530584"/>
    <lineage>
        <taxon>Bacteria</taxon>
        <taxon>Bacillati</taxon>
        <taxon>Actinomycetota</taxon>
        <taxon>Actinomycetes</taxon>
        <taxon>Pseudonocardiales</taxon>
        <taxon>Pseudonocardiaceae</taxon>
        <taxon>Prauserella</taxon>
    </lineage>
</organism>
<proteinExistence type="predicted"/>
<dbReference type="AlphaFoldDB" id="A0A222W0Z4"/>
<sequence length="95" mass="10749">MSSALQRFHHSHQRKRNNTEYWIGQLYATADPAERVAALGQLLERFELEVASAWLVGDPNRARNLEGQAEAFAVWREVELGVLAPEARRPAPVAR</sequence>
<accession>A0A222W0Z4</accession>
<name>A0A222W0Z4_9PSEU</name>
<dbReference type="EMBL" id="FMZE01000015">
    <property type="protein sequence ID" value="SDD95611.1"/>
    <property type="molecule type" value="Genomic_DNA"/>
</dbReference>